<keyword evidence="4" id="KW-0804">Transcription</keyword>
<feature type="domain" description="TF-B3" evidence="6">
    <location>
        <begin position="149"/>
        <end position="246"/>
    </location>
</feature>
<dbReference type="CDD" id="cd10017">
    <property type="entry name" value="B3_DNA"/>
    <property type="match status" value="2"/>
</dbReference>
<evidence type="ECO:0000313" key="7">
    <source>
        <dbReference type="EMBL" id="KYP69179.1"/>
    </source>
</evidence>
<gene>
    <name evidence="7" type="ORF">KK1_008366</name>
</gene>
<reference evidence="7 8" key="1">
    <citation type="journal article" date="2012" name="Nat. Biotechnol.">
        <title>Draft genome sequence of pigeonpea (Cajanus cajan), an orphan legume crop of resource-poor farmers.</title>
        <authorList>
            <person name="Varshney R.K."/>
            <person name="Chen W."/>
            <person name="Li Y."/>
            <person name="Bharti A.K."/>
            <person name="Saxena R.K."/>
            <person name="Schlueter J.A."/>
            <person name="Donoghue M.T."/>
            <person name="Azam S."/>
            <person name="Fan G."/>
            <person name="Whaley A.M."/>
            <person name="Farmer A.D."/>
            <person name="Sheridan J."/>
            <person name="Iwata A."/>
            <person name="Tuteja R."/>
            <person name="Penmetsa R.V."/>
            <person name="Wu W."/>
            <person name="Upadhyaya H.D."/>
            <person name="Yang S.P."/>
            <person name="Shah T."/>
            <person name="Saxena K.B."/>
            <person name="Michael T."/>
            <person name="McCombie W.R."/>
            <person name="Yang B."/>
            <person name="Zhang G."/>
            <person name="Yang H."/>
            <person name="Wang J."/>
            <person name="Spillane C."/>
            <person name="Cook D.R."/>
            <person name="May G.D."/>
            <person name="Xu X."/>
            <person name="Jackson S.A."/>
        </authorList>
    </citation>
    <scope>NUCLEOTIDE SEQUENCE [LARGE SCALE GENOMIC DNA]</scope>
    <source>
        <strain evidence="8">cv. Asha</strain>
    </source>
</reference>
<evidence type="ECO:0000259" key="6">
    <source>
        <dbReference type="PROSITE" id="PS50863"/>
    </source>
</evidence>
<dbReference type="SMART" id="SM01019">
    <property type="entry name" value="B3"/>
    <property type="match status" value="2"/>
</dbReference>
<feature type="domain" description="TF-B3" evidence="6">
    <location>
        <begin position="1"/>
        <end position="90"/>
    </location>
</feature>
<comment type="subcellular location">
    <subcellularLocation>
        <location evidence="1">Nucleus</location>
    </subcellularLocation>
</comment>
<organism evidence="7 8">
    <name type="scientific">Cajanus cajan</name>
    <name type="common">Pigeon pea</name>
    <name type="synonym">Cajanus indicus</name>
    <dbReference type="NCBI Taxonomy" id="3821"/>
    <lineage>
        <taxon>Eukaryota</taxon>
        <taxon>Viridiplantae</taxon>
        <taxon>Streptophyta</taxon>
        <taxon>Embryophyta</taxon>
        <taxon>Tracheophyta</taxon>
        <taxon>Spermatophyta</taxon>
        <taxon>Magnoliopsida</taxon>
        <taxon>eudicotyledons</taxon>
        <taxon>Gunneridae</taxon>
        <taxon>Pentapetalae</taxon>
        <taxon>rosids</taxon>
        <taxon>fabids</taxon>
        <taxon>Fabales</taxon>
        <taxon>Fabaceae</taxon>
        <taxon>Papilionoideae</taxon>
        <taxon>50 kb inversion clade</taxon>
        <taxon>NPAAA clade</taxon>
        <taxon>indigoferoid/millettioid clade</taxon>
        <taxon>Phaseoleae</taxon>
        <taxon>Cajanus</taxon>
    </lineage>
</organism>
<sequence length="260" mass="30446">MSYTMLTKSLWQRIPRNFVNKCWEGISNPILLLLPNGAKWEINWKTLDADVWLVDNWKKFVLFYSLDQNHLLVFRYVGMSRFQVVILNQSGLEIGYPLMEETLHGRKRIMDADSRCLKSKAIQREKLLEKSESSVALRSAMAFHSENPFFIREMHPSYINNYFLAMPRNFITAEELEEYDSIILWNSEGKSWHVKFSLNRSSGQIFLKGRWKNFVEDNGLKVGNVCVFEQMQKLGISFRVFIFRNPEESNPGPSMLSGKL</sequence>
<proteinExistence type="predicted"/>
<dbReference type="OMA" id="FFVINIR"/>
<dbReference type="PROSITE" id="PS50863">
    <property type="entry name" value="B3"/>
    <property type="match status" value="2"/>
</dbReference>
<protein>
    <submittedName>
        <fullName evidence="7">B3 domain-containing protein REM9</fullName>
    </submittedName>
</protein>
<evidence type="ECO:0000256" key="1">
    <source>
        <dbReference type="ARBA" id="ARBA00004123"/>
    </source>
</evidence>
<evidence type="ECO:0000256" key="2">
    <source>
        <dbReference type="ARBA" id="ARBA00023015"/>
    </source>
</evidence>
<evidence type="ECO:0000256" key="3">
    <source>
        <dbReference type="ARBA" id="ARBA00023125"/>
    </source>
</evidence>
<dbReference type="GO" id="GO:0003677">
    <property type="term" value="F:DNA binding"/>
    <property type="evidence" value="ECO:0007669"/>
    <property type="project" value="UniProtKB-KW"/>
</dbReference>
<keyword evidence="2" id="KW-0805">Transcription regulation</keyword>
<evidence type="ECO:0000256" key="4">
    <source>
        <dbReference type="ARBA" id="ARBA00023163"/>
    </source>
</evidence>
<dbReference type="Pfam" id="PF02362">
    <property type="entry name" value="B3"/>
    <property type="match status" value="2"/>
</dbReference>
<name>A0A151TQ63_CAJCA</name>
<dbReference type="PANTHER" id="PTHR31920">
    <property type="entry name" value="B3 DOMAIN-CONTAINING"/>
    <property type="match status" value="1"/>
</dbReference>
<dbReference type="Gramene" id="C.cajan_08122.t">
    <property type="protein sequence ID" value="C.cajan_08122.t"/>
    <property type="gene ID" value="C.cajan_08122"/>
</dbReference>
<keyword evidence="8" id="KW-1185">Reference proteome</keyword>
<dbReference type="Proteomes" id="UP000075243">
    <property type="component" value="Chromosome 3"/>
</dbReference>
<accession>A0A151TQ63</accession>
<keyword evidence="3" id="KW-0238">DNA-binding</keyword>
<evidence type="ECO:0000256" key="5">
    <source>
        <dbReference type="ARBA" id="ARBA00023242"/>
    </source>
</evidence>
<dbReference type="InterPro" id="IPR050655">
    <property type="entry name" value="Plant_B3_domain"/>
</dbReference>
<dbReference type="InterPro" id="IPR015300">
    <property type="entry name" value="DNA-bd_pseudobarrel_sf"/>
</dbReference>
<dbReference type="GO" id="GO:0005634">
    <property type="term" value="C:nucleus"/>
    <property type="evidence" value="ECO:0007669"/>
    <property type="project" value="UniProtKB-SubCell"/>
</dbReference>
<dbReference type="SUPFAM" id="SSF101936">
    <property type="entry name" value="DNA-binding pseudobarrel domain"/>
    <property type="match status" value="2"/>
</dbReference>
<dbReference type="InterPro" id="IPR003340">
    <property type="entry name" value="B3_DNA-bd"/>
</dbReference>
<dbReference type="Gene3D" id="2.40.330.10">
    <property type="entry name" value="DNA-binding pseudobarrel domain"/>
    <property type="match status" value="2"/>
</dbReference>
<dbReference type="STRING" id="3821.A0A151TQ63"/>
<dbReference type="PANTHER" id="PTHR31920:SF108">
    <property type="entry name" value="B3 DOMAIN-CONTAINING TRANSCRIPTION FACTOR VRN1-LIKE"/>
    <property type="match status" value="1"/>
</dbReference>
<dbReference type="AlphaFoldDB" id="A0A151TQ63"/>
<evidence type="ECO:0000313" key="8">
    <source>
        <dbReference type="Proteomes" id="UP000075243"/>
    </source>
</evidence>
<keyword evidence="5" id="KW-0539">Nucleus</keyword>
<dbReference type="EMBL" id="CM003605">
    <property type="protein sequence ID" value="KYP69179.1"/>
    <property type="molecule type" value="Genomic_DNA"/>
</dbReference>